<dbReference type="Proteomes" id="UP000663868">
    <property type="component" value="Unassembled WGS sequence"/>
</dbReference>
<accession>A0A819E372</accession>
<name>A0A819E372_9BILA</name>
<comment type="caution">
    <text evidence="2">The sequence shown here is derived from an EMBL/GenBank/DDBJ whole genome shotgun (WGS) entry which is preliminary data.</text>
</comment>
<sequence>MFRNKKLNELKHKIYSIPEQHISTENSLRIAKALNNNQNQEIDSLKTDSINQVKRFEKKRNDLKQTINQQEQLQHVIKVQLNTIEKEKYDIKQQIIGELYFYSMRKKSH</sequence>
<organism evidence="2 3">
    <name type="scientific">Adineta steineri</name>
    <dbReference type="NCBI Taxonomy" id="433720"/>
    <lineage>
        <taxon>Eukaryota</taxon>
        <taxon>Metazoa</taxon>
        <taxon>Spiralia</taxon>
        <taxon>Gnathifera</taxon>
        <taxon>Rotifera</taxon>
        <taxon>Eurotatoria</taxon>
        <taxon>Bdelloidea</taxon>
        <taxon>Adinetida</taxon>
        <taxon>Adinetidae</taxon>
        <taxon>Adineta</taxon>
    </lineage>
</organism>
<dbReference type="EMBL" id="CAJOBB010001346">
    <property type="protein sequence ID" value="CAF3844267.1"/>
    <property type="molecule type" value="Genomic_DNA"/>
</dbReference>
<feature type="coiled-coil region" evidence="1">
    <location>
        <begin position="28"/>
        <end position="73"/>
    </location>
</feature>
<dbReference type="AlphaFoldDB" id="A0A819E372"/>
<keyword evidence="1" id="KW-0175">Coiled coil</keyword>
<proteinExistence type="predicted"/>
<reference evidence="2" key="1">
    <citation type="submission" date="2021-02" db="EMBL/GenBank/DDBJ databases">
        <authorList>
            <person name="Nowell W R."/>
        </authorList>
    </citation>
    <scope>NUCLEOTIDE SEQUENCE</scope>
</reference>
<evidence type="ECO:0000256" key="1">
    <source>
        <dbReference type="SAM" id="Coils"/>
    </source>
</evidence>
<gene>
    <name evidence="2" type="ORF">KXQ929_LOCUS19689</name>
</gene>
<evidence type="ECO:0000313" key="2">
    <source>
        <dbReference type="EMBL" id="CAF3844267.1"/>
    </source>
</evidence>
<evidence type="ECO:0000313" key="3">
    <source>
        <dbReference type="Proteomes" id="UP000663868"/>
    </source>
</evidence>
<protein>
    <submittedName>
        <fullName evidence="2">Uncharacterized protein</fullName>
    </submittedName>
</protein>